<dbReference type="PANTHER" id="PTHR36452:SF1">
    <property type="entry name" value="DUF2461 DOMAIN-CONTAINING PROTEIN"/>
    <property type="match status" value="1"/>
</dbReference>
<dbReference type="Proteomes" id="UP000220133">
    <property type="component" value="Chromosome"/>
</dbReference>
<organism evidence="1 2">
    <name type="scientific">Chitinophaga caeni</name>
    <dbReference type="NCBI Taxonomy" id="2029983"/>
    <lineage>
        <taxon>Bacteria</taxon>
        <taxon>Pseudomonadati</taxon>
        <taxon>Bacteroidota</taxon>
        <taxon>Chitinophagia</taxon>
        <taxon>Chitinophagales</taxon>
        <taxon>Chitinophagaceae</taxon>
        <taxon>Chitinophaga</taxon>
    </lineage>
</organism>
<dbReference type="InterPro" id="IPR012808">
    <property type="entry name" value="CHP02453"/>
</dbReference>
<dbReference type="OrthoDB" id="9794241at2"/>
<keyword evidence="2" id="KW-1185">Reference proteome</keyword>
<proteinExistence type="predicted"/>
<gene>
    <name evidence="1" type="ORF">COR50_03935</name>
</gene>
<dbReference type="RefSeq" id="WP_098192778.1">
    <property type="nucleotide sequence ID" value="NZ_CP023777.1"/>
</dbReference>
<dbReference type="PANTHER" id="PTHR36452">
    <property type="entry name" value="CHROMOSOME 12, WHOLE GENOME SHOTGUN SEQUENCE"/>
    <property type="match status" value="1"/>
</dbReference>
<dbReference type="KEGG" id="cbae:COR50_03935"/>
<dbReference type="PIRSF" id="PIRSF028451">
    <property type="entry name" value="UCP028451"/>
    <property type="match status" value="1"/>
</dbReference>
<evidence type="ECO:0000313" key="1">
    <source>
        <dbReference type="EMBL" id="ATL46390.1"/>
    </source>
</evidence>
<evidence type="ECO:0000313" key="2">
    <source>
        <dbReference type="Proteomes" id="UP000220133"/>
    </source>
</evidence>
<sequence length="219" mass="24686">MLLASSIKFLKDIKKNNNKPWFDSHKDAYIAAKEDFDNLVLQLIQGLGKIDTDLGNLVAKDCTFRIYKDVRFSKDKIPYKTNMGAYFSKGGKKSAYAGYYFQFEPGGNSFLAGGLWMPEAPVLKKVRQEIDYNFEEFQKIVGNKSFIKQFGTVSGDALKNAPQGYSMDNPAIEYLKLKSFIASCQVPDTMLTQPTLARELLKTFAAMQSFVDFLNTALD</sequence>
<dbReference type="Pfam" id="PF09365">
    <property type="entry name" value="DUF2461"/>
    <property type="match status" value="1"/>
</dbReference>
<reference evidence="1 2" key="1">
    <citation type="submission" date="2017-10" db="EMBL/GenBank/DDBJ databases">
        <title>Paenichitinophaga pekingensis gen. nov., sp. nov., isolated from activated sludge.</title>
        <authorList>
            <person name="Jin D."/>
            <person name="Kong X."/>
            <person name="Deng Y."/>
            <person name="Bai Z."/>
        </authorList>
    </citation>
    <scope>NUCLEOTIDE SEQUENCE [LARGE SCALE GENOMIC DNA]</scope>
    <source>
        <strain evidence="1 2">13</strain>
    </source>
</reference>
<dbReference type="NCBIfam" id="TIGR02453">
    <property type="entry name" value="TIGR02453 family protein"/>
    <property type="match status" value="1"/>
</dbReference>
<dbReference type="EMBL" id="CP023777">
    <property type="protein sequence ID" value="ATL46390.1"/>
    <property type="molecule type" value="Genomic_DNA"/>
</dbReference>
<name>A0A291QR00_9BACT</name>
<protein>
    <submittedName>
        <fullName evidence="1">TIGR02453 family protein</fullName>
    </submittedName>
</protein>
<accession>A0A291QR00</accession>
<dbReference type="AlphaFoldDB" id="A0A291QR00"/>
<dbReference type="InterPro" id="IPR015996">
    <property type="entry name" value="UCP028451"/>
</dbReference>